<dbReference type="STRING" id="154538.A0A1M2VGM7"/>
<evidence type="ECO:0000313" key="5">
    <source>
        <dbReference type="Proteomes" id="UP000184267"/>
    </source>
</evidence>
<keyword evidence="1" id="KW-0863">Zinc-finger</keyword>
<feature type="domain" description="C2H2-type" evidence="3">
    <location>
        <begin position="68"/>
        <end position="100"/>
    </location>
</feature>
<dbReference type="OrthoDB" id="3437960at2759"/>
<evidence type="ECO:0000313" key="4">
    <source>
        <dbReference type="EMBL" id="OJT06764.1"/>
    </source>
</evidence>
<gene>
    <name evidence="4" type="ORF">TRAPUB_2383</name>
</gene>
<protein>
    <recommendedName>
        <fullName evidence="3">C2H2-type domain-containing protein</fullName>
    </recommendedName>
</protein>
<keyword evidence="5" id="KW-1185">Reference proteome</keyword>
<reference evidence="4 5" key="1">
    <citation type="submission" date="2016-10" db="EMBL/GenBank/DDBJ databases">
        <title>Genome sequence of the basidiomycete white-rot fungus Trametes pubescens.</title>
        <authorList>
            <person name="Makela M.R."/>
            <person name="Granchi Z."/>
            <person name="Peng M."/>
            <person name="De Vries R.P."/>
            <person name="Grigoriev I."/>
            <person name="Riley R."/>
            <person name="Hilden K."/>
        </authorList>
    </citation>
    <scope>NUCLEOTIDE SEQUENCE [LARGE SCALE GENOMIC DNA]</scope>
    <source>
        <strain evidence="4 5">FBCC735</strain>
    </source>
</reference>
<sequence>MARSQYSPSPSPSLPSSPAGGVSDSSSDEEFGSYGGEAGDYAPSASRPGSPVTAEVSMMGEEQEADTMTCQWEDCECDKSFTRSDALAKHMRIQHNISPPLPGRGGNRKRKQPGDNPEPAPTQAPEYPGYSSSFKIDPHGEDDDFRLSPIEGSSFASRLPPTPVRQYTPEPGTFEYDPEDELPPHLLRQADPATGLIMGRSHTQVRYMLAKAKHKWVMQQHEALVEELRVLRHEEKCWKERKDALLDELLLRQFG</sequence>
<dbReference type="Gene3D" id="3.30.160.60">
    <property type="entry name" value="Classic Zinc Finger"/>
    <property type="match status" value="1"/>
</dbReference>
<proteinExistence type="predicted"/>
<evidence type="ECO:0000256" key="1">
    <source>
        <dbReference type="PROSITE-ProRule" id="PRU00042"/>
    </source>
</evidence>
<accession>A0A1M2VGM7</accession>
<feature type="region of interest" description="Disordered" evidence="2">
    <location>
        <begin position="1"/>
        <end position="68"/>
    </location>
</feature>
<dbReference type="AlphaFoldDB" id="A0A1M2VGM7"/>
<organism evidence="4 5">
    <name type="scientific">Trametes pubescens</name>
    <name type="common">White-rot fungus</name>
    <dbReference type="NCBI Taxonomy" id="154538"/>
    <lineage>
        <taxon>Eukaryota</taxon>
        <taxon>Fungi</taxon>
        <taxon>Dikarya</taxon>
        <taxon>Basidiomycota</taxon>
        <taxon>Agaricomycotina</taxon>
        <taxon>Agaricomycetes</taxon>
        <taxon>Polyporales</taxon>
        <taxon>Polyporaceae</taxon>
        <taxon>Trametes</taxon>
    </lineage>
</organism>
<feature type="compositionally biased region" description="Low complexity" evidence="2">
    <location>
        <begin position="16"/>
        <end position="25"/>
    </location>
</feature>
<dbReference type="GO" id="GO:0008270">
    <property type="term" value="F:zinc ion binding"/>
    <property type="evidence" value="ECO:0007669"/>
    <property type="project" value="UniProtKB-KW"/>
</dbReference>
<evidence type="ECO:0000259" key="3">
    <source>
        <dbReference type="PROSITE" id="PS50157"/>
    </source>
</evidence>
<evidence type="ECO:0000256" key="2">
    <source>
        <dbReference type="SAM" id="MobiDB-lite"/>
    </source>
</evidence>
<dbReference type="Proteomes" id="UP000184267">
    <property type="component" value="Unassembled WGS sequence"/>
</dbReference>
<dbReference type="InterPro" id="IPR013087">
    <property type="entry name" value="Znf_C2H2_type"/>
</dbReference>
<name>A0A1M2VGM7_TRAPU</name>
<dbReference type="PROSITE" id="PS50157">
    <property type="entry name" value="ZINC_FINGER_C2H2_2"/>
    <property type="match status" value="1"/>
</dbReference>
<comment type="caution">
    <text evidence="4">The sequence shown here is derived from an EMBL/GenBank/DDBJ whole genome shotgun (WGS) entry which is preliminary data.</text>
</comment>
<keyword evidence="1" id="KW-0862">Zinc</keyword>
<feature type="region of interest" description="Disordered" evidence="2">
    <location>
        <begin position="94"/>
        <end position="164"/>
    </location>
</feature>
<keyword evidence="1" id="KW-0479">Metal-binding</keyword>
<dbReference type="EMBL" id="MNAD01001264">
    <property type="protein sequence ID" value="OJT06764.1"/>
    <property type="molecule type" value="Genomic_DNA"/>
</dbReference>